<keyword evidence="6" id="KW-0808">Transferase</keyword>
<evidence type="ECO:0000256" key="8">
    <source>
        <dbReference type="PROSITE-ProRule" id="PRU00524"/>
    </source>
</evidence>
<evidence type="ECO:0000256" key="2">
    <source>
        <dbReference type="ARBA" id="ARBA00004887"/>
    </source>
</evidence>
<dbReference type="FunFam" id="2.40.30.20:FF:000004">
    <property type="entry name" value="Riboflavin synthase, alpha subunit"/>
    <property type="match status" value="1"/>
</dbReference>
<keyword evidence="7" id="KW-0677">Repeat</keyword>
<dbReference type="NCBIfam" id="NF006767">
    <property type="entry name" value="PRK09289.1"/>
    <property type="match status" value="1"/>
</dbReference>
<feature type="domain" description="Lumazine-binding" evidence="9">
    <location>
        <begin position="106"/>
        <end position="205"/>
    </location>
</feature>
<dbReference type="PIRSF" id="PIRSF000498">
    <property type="entry name" value="Riboflavin_syn_A"/>
    <property type="match status" value="1"/>
</dbReference>
<dbReference type="PANTHER" id="PTHR21098">
    <property type="entry name" value="RIBOFLAVIN SYNTHASE ALPHA CHAIN"/>
    <property type="match status" value="1"/>
</dbReference>
<evidence type="ECO:0000313" key="10">
    <source>
        <dbReference type="EMBL" id="CAJ2502026.1"/>
    </source>
</evidence>
<sequence length="240" mass="25479">MFTGLVEEIGVVAELDSQDETGGTSLTIALPSTSTLLADAALGDSISINGVCLTATAIKTDGGPPSFKVGIAPETLRLTNLGSLTRDSRVNLERAMRADSRMGGHFVQGHVDTVASITCVTSDGNALTFRFAPRDLQVLRYVVYKGYVALDGTSLTVTKVDDLAGWWEVMLVSYTQEKVVLARKKEGDTVNVEVDVLAKYAEKSMAGYLGAQGEMMVKPVIEKMVQSMVAQGMGGRAPAP</sequence>
<dbReference type="AlphaFoldDB" id="A0AAI8VBU1"/>
<feature type="repeat" description="Lumazine-binding" evidence="8">
    <location>
        <begin position="106"/>
        <end position="205"/>
    </location>
</feature>
<evidence type="ECO:0000256" key="3">
    <source>
        <dbReference type="ARBA" id="ARBA00012827"/>
    </source>
</evidence>
<dbReference type="InterPro" id="IPR001783">
    <property type="entry name" value="Lumazine-bd"/>
</dbReference>
<feature type="domain" description="Lumazine-binding" evidence="9">
    <location>
        <begin position="1"/>
        <end position="105"/>
    </location>
</feature>
<dbReference type="NCBIfam" id="TIGR00187">
    <property type="entry name" value="ribE"/>
    <property type="match status" value="1"/>
</dbReference>
<proteinExistence type="predicted"/>
<evidence type="ECO:0000256" key="7">
    <source>
        <dbReference type="ARBA" id="ARBA00022737"/>
    </source>
</evidence>
<dbReference type="InterPro" id="IPR023366">
    <property type="entry name" value="ATP_synth_asu-like_sf"/>
</dbReference>
<dbReference type="InterPro" id="IPR026017">
    <property type="entry name" value="Lumazine-bd_dom"/>
</dbReference>
<dbReference type="PANTHER" id="PTHR21098:SF0">
    <property type="entry name" value="RIBOFLAVIN SYNTHASE"/>
    <property type="match status" value="1"/>
</dbReference>
<organism evidence="10 11">
    <name type="scientific">Anthostomella pinea</name>
    <dbReference type="NCBI Taxonomy" id="933095"/>
    <lineage>
        <taxon>Eukaryota</taxon>
        <taxon>Fungi</taxon>
        <taxon>Dikarya</taxon>
        <taxon>Ascomycota</taxon>
        <taxon>Pezizomycotina</taxon>
        <taxon>Sordariomycetes</taxon>
        <taxon>Xylariomycetidae</taxon>
        <taxon>Xylariales</taxon>
        <taxon>Xylariaceae</taxon>
        <taxon>Anthostomella</taxon>
    </lineage>
</organism>
<keyword evidence="5" id="KW-0686">Riboflavin biosynthesis</keyword>
<gene>
    <name evidence="10" type="ORF">KHLLAP_LOCUS2494</name>
</gene>
<evidence type="ECO:0000256" key="4">
    <source>
        <dbReference type="ARBA" id="ARBA00013950"/>
    </source>
</evidence>
<dbReference type="Gene3D" id="2.40.30.20">
    <property type="match status" value="2"/>
</dbReference>
<dbReference type="Proteomes" id="UP001295740">
    <property type="component" value="Unassembled WGS sequence"/>
</dbReference>
<dbReference type="SUPFAM" id="SSF63380">
    <property type="entry name" value="Riboflavin synthase domain-like"/>
    <property type="match status" value="2"/>
</dbReference>
<comment type="pathway">
    <text evidence="2">Cofactor biosynthesis; riboflavin biosynthesis; riboflavin from 2-hydroxy-3-oxobutyl phosphate and 5-amino-6-(D-ribitylamino)uracil: step 2/2.</text>
</comment>
<name>A0AAI8VBU1_9PEZI</name>
<comment type="function">
    <text evidence="1">Catalyzes the dismutation of two molecules of 6,7-dimethyl-8-ribityllumazine, resulting in the formation of riboflavin and 5-amino-6-(D-ribitylamino)uracil.</text>
</comment>
<evidence type="ECO:0000256" key="5">
    <source>
        <dbReference type="ARBA" id="ARBA00022619"/>
    </source>
</evidence>
<feature type="repeat" description="Lumazine-binding" evidence="8">
    <location>
        <begin position="1"/>
        <end position="105"/>
    </location>
</feature>
<evidence type="ECO:0000313" key="11">
    <source>
        <dbReference type="Proteomes" id="UP001295740"/>
    </source>
</evidence>
<dbReference type="EC" id="2.5.1.9" evidence="3"/>
<dbReference type="PROSITE" id="PS51177">
    <property type="entry name" value="LUMAZINE_BIND"/>
    <property type="match status" value="2"/>
</dbReference>
<evidence type="ECO:0000259" key="9">
    <source>
        <dbReference type="PROSITE" id="PS51177"/>
    </source>
</evidence>
<protein>
    <recommendedName>
        <fullName evidence="4">Riboflavin synthase</fullName>
        <ecNumber evidence="3">2.5.1.9</ecNumber>
    </recommendedName>
</protein>
<dbReference type="FunFam" id="2.40.30.20:FF:000003">
    <property type="entry name" value="Riboflavin synthase, alpha subunit"/>
    <property type="match status" value="1"/>
</dbReference>
<dbReference type="GO" id="GO:0009231">
    <property type="term" value="P:riboflavin biosynthetic process"/>
    <property type="evidence" value="ECO:0007669"/>
    <property type="project" value="UniProtKB-KW"/>
</dbReference>
<accession>A0AAI8VBU1</accession>
<dbReference type="InterPro" id="IPR017938">
    <property type="entry name" value="Riboflavin_synthase-like_b-brl"/>
</dbReference>
<evidence type="ECO:0000256" key="6">
    <source>
        <dbReference type="ARBA" id="ARBA00022679"/>
    </source>
</evidence>
<dbReference type="Pfam" id="PF00677">
    <property type="entry name" value="Lum_binding"/>
    <property type="match status" value="2"/>
</dbReference>
<dbReference type="EMBL" id="CAUWAG010000003">
    <property type="protein sequence ID" value="CAJ2502026.1"/>
    <property type="molecule type" value="Genomic_DNA"/>
</dbReference>
<dbReference type="CDD" id="cd00402">
    <property type="entry name" value="Riboflavin_synthase_like"/>
    <property type="match status" value="1"/>
</dbReference>
<evidence type="ECO:0000256" key="1">
    <source>
        <dbReference type="ARBA" id="ARBA00002803"/>
    </source>
</evidence>
<reference evidence="10" key="1">
    <citation type="submission" date="2023-10" db="EMBL/GenBank/DDBJ databases">
        <authorList>
            <person name="Hackl T."/>
        </authorList>
    </citation>
    <scope>NUCLEOTIDE SEQUENCE</scope>
</reference>
<keyword evidence="11" id="KW-1185">Reference proteome</keyword>
<comment type="caution">
    <text evidence="10">The sequence shown here is derived from an EMBL/GenBank/DDBJ whole genome shotgun (WGS) entry which is preliminary data.</text>
</comment>
<dbReference type="GO" id="GO:0004746">
    <property type="term" value="F:riboflavin synthase activity"/>
    <property type="evidence" value="ECO:0007669"/>
    <property type="project" value="UniProtKB-EC"/>
</dbReference>